<dbReference type="AlphaFoldDB" id="A0AAC9PQ74"/>
<sequence>MTETGLTDFITGAYGGDLSNPDFSFVRNQMETRPYDPAIEQVRALGSVQVAESTDPNYEVCFGYEIVDGGRIWVLELSMLGPFAVFARAGGGQWHRLIYPHDDDLEPVEHAIFAILAAWHIEFPDRVELEKPLDMALAFTDPENVRVYHALFSDEDFVPWEFSPLYPELSARPPD</sequence>
<dbReference type="Proteomes" id="UP000185511">
    <property type="component" value="Chromosome"/>
</dbReference>
<dbReference type="EMBL" id="CP016076">
    <property type="protein sequence ID" value="APU12785.1"/>
    <property type="molecule type" value="Genomic_DNA"/>
</dbReference>
<proteinExistence type="predicted"/>
<accession>A0AAC9PQ74</accession>
<name>A0AAC9PQ74_9PSEU</name>
<dbReference type="RefSeq" id="WP_075738872.1">
    <property type="nucleotide sequence ID" value="NZ_CP016076.1"/>
</dbReference>
<evidence type="ECO:0000313" key="1">
    <source>
        <dbReference type="EMBL" id="APU12785.1"/>
    </source>
</evidence>
<dbReference type="KEGG" id="acad:UA74_03520"/>
<keyword evidence="2" id="KW-1185">Reference proteome</keyword>
<gene>
    <name evidence="1" type="ORF">UA74_03520</name>
</gene>
<reference evidence="2" key="1">
    <citation type="submission" date="2016-06" db="EMBL/GenBank/DDBJ databases">
        <title>Complete genome sequence of Actinoalloteichus fjordicus DSM 46855 (=ADI127-17), type strain of the new species Actinoalloteichus fjordicus.</title>
        <authorList>
            <person name="Ruckert C."/>
            <person name="Nouioui I."/>
            <person name="Willmese J."/>
            <person name="van Wezel G."/>
            <person name="Klenk H.-P."/>
            <person name="Kalinowski J."/>
            <person name="Zotchev S.B."/>
        </authorList>
    </citation>
    <scope>NUCLEOTIDE SEQUENCE [LARGE SCALE GENOMIC DNA]</scope>
    <source>
        <strain evidence="2">ADI127-7</strain>
    </source>
</reference>
<protein>
    <submittedName>
        <fullName evidence="1">Uncharacterized protein</fullName>
    </submittedName>
</protein>
<evidence type="ECO:0000313" key="2">
    <source>
        <dbReference type="Proteomes" id="UP000185511"/>
    </source>
</evidence>
<organism evidence="1 2">
    <name type="scientific">Actinoalloteichus fjordicus</name>
    <dbReference type="NCBI Taxonomy" id="1612552"/>
    <lineage>
        <taxon>Bacteria</taxon>
        <taxon>Bacillati</taxon>
        <taxon>Actinomycetota</taxon>
        <taxon>Actinomycetes</taxon>
        <taxon>Pseudonocardiales</taxon>
        <taxon>Pseudonocardiaceae</taxon>
        <taxon>Actinoalloteichus</taxon>
    </lineage>
</organism>